<gene>
    <name evidence="1" type="ORF">SAMN04488023_11040</name>
</gene>
<keyword evidence="2" id="KW-1185">Reference proteome</keyword>
<evidence type="ECO:0000313" key="2">
    <source>
        <dbReference type="Proteomes" id="UP000199572"/>
    </source>
</evidence>
<proteinExistence type="predicted"/>
<evidence type="ECO:0000313" key="1">
    <source>
        <dbReference type="EMBL" id="SER49680.1"/>
    </source>
</evidence>
<protein>
    <submittedName>
        <fullName evidence="1">Uncharacterized protein</fullName>
    </submittedName>
</protein>
<dbReference type="STRING" id="390241.SAMN04488023_11040"/>
<dbReference type="AlphaFoldDB" id="A0A1H9PNL4"/>
<dbReference type="EMBL" id="FOGG01000010">
    <property type="protein sequence ID" value="SER49680.1"/>
    <property type="molecule type" value="Genomic_DNA"/>
</dbReference>
<name>A0A1H9PNL4_9SPHI</name>
<dbReference type="Proteomes" id="UP000199572">
    <property type="component" value="Unassembled WGS sequence"/>
</dbReference>
<organism evidence="1 2">
    <name type="scientific">Pedobacter rhizosphaerae</name>
    <dbReference type="NCBI Taxonomy" id="390241"/>
    <lineage>
        <taxon>Bacteria</taxon>
        <taxon>Pseudomonadati</taxon>
        <taxon>Bacteroidota</taxon>
        <taxon>Sphingobacteriia</taxon>
        <taxon>Sphingobacteriales</taxon>
        <taxon>Sphingobacteriaceae</taxon>
        <taxon>Pedobacter</taxon>
    </lineage>
</organism>
<reference evidence="2" key="1">
    <citation type="submission" date="2016-10" db="EMBL/GenBank/DDBJ databases">
        <authorList>
            <person name="Varghese N."/>
            <person name="Submissions S."/>
        </authorList>
    </citation>
    <scope>NUCLEOTIDE SEQUENCE [LARGE SCALE GENOMIC DNA]</scope>
    <source>
        <strain evidence="2">DSM 18610</strain>
    </source>
</reference>
<accession>A0A1H9PNL4</accession>
<sequence length="45" mass="5504">MQTGEAKVFGRRKIYNKYLKNIKGYSSKIRDRKEFKFRIMYVVLV</sequence>